<protein>
    <submittedName>
        <fullName evidence="1">Uncharacterized protein</fullName>
    </submittedName>
</protein>
<reference evidence="1" key="1">
    <citation type="submission" date="2023-07" db="EMBL/GenBank/DDBJ databases">
        <title>draft genome sequence of fig (Ficus carica).</title>
        <authorList>
            <person name="Takahashi T."/>
            <person name="Nishimura K."/>
        </authorList>
    </citation>
    <scope>NUCLEOTIDE SEQUENCE</scope>
</reference>
<name>A0AA88DJ05_FICCA</name>
<dbReference type="AlphaFoldDB" id="A0AA88DJ05"/>
<gene>
    <name evidence="1" type="ORF">TIFTF001_017313</name>
</gene>
<accession>A0AA88DJ05</accession>
<dbReference type="Gramene" id="FCD_00011815-RA">
    <property type="protein sequence ID" value="FCD_00011815-RA:cds"/>
    <property type="gene ID" value="FCD_00011815"/>
</dbReference>
<proteinExistence type="predicted"/>
<sequence>MIVPCNTPPHEASSRSRGHRCGLVPSTRLQVMLAHHDFSSDVTFSLVAQGADAIFGDLGQWHYIDAYHKFHQNLMVVGVRLIL</sequence>
<keyword evidence="2" id="KW-1185">Reference proteome</keyword>
<comment type="caution">
    <text evidence="1">The sequence shown here is derived from an EMBL/GenBank/DDBJ whole genome shotgun (WGS) entry which is preliminary data.</text>
</comment>
<evidence type="ECO:0000313" key="1">
    <source>
        <dbReference type="EMBL" id="GMN48144.1"/>
    </source>
</evidence>
<dbReference type="EMBL" id="BTGU01000027">
    <property type="protein sequence ID" value="GMN48144.1"/>
    <property type="molecule type" value="Genomic_DNA"/>
</dbReference>
<organism evidence="1 2">
    <name type="scientific">Ficus carica</name>
    <name type="common">Common fig</name>
    <dbReference type="NCBI Taxonomy" id="3494"/>
    <lineage>
        <taxon>Eukaryota</taxon>
        <taxon>Viridiplantae</taxon>
        <taxon>Streptophyta</taxon>
        <taxon>Embryophyta</taxon>
        <taxon>Tracheophyta</taxon>
        <taxon>Spermatophyta</taxon>
        <taxon>Magnoliopsida</taxon>
        <taxon>eudicotyledons</taxon>
        <taxon>Gunneridae</taxon>
        <taxon>Pentapetalae</taxon>
        <taxon>rosids</taxon>
        <taxon>fabids</taxon>
        <taxon>Rosales</taxon>
        <taxon>Moraceae</taxon>
        <taxon>Ficeae</taxon>
        <taxon>Ficus</taxon>
    </lineage>
</organism>
<dbReference type="Proteomes" id="UP001187192">
    <property type="component" value="Unassembled WGS sequence"/>
</dbReference>
<evidence type="ECO:0000313" key="2">
    <source>
        <dbReference type="Proteomes" id="UP001187192"/>
    </source>
</evidence>